<keyword evidence="3" id="KW-1185">Reference proteome</keyword>
<feature type="region of interest" description="Disordered" evidence="1">
    <location>
        <begin position="110"/>
        <end position="134"/>
    </location>
</feature>
<name>A0ABY7D207_9BASI</name>
<dbReference type="GeneID" id="77803924"/>
<gene>
    <name evidence="2" type="ORF">PtA15_14A325</name>
</gene>
<protein>
    <submittedName>
        <fullName evidence="2">Uncharacterized protein</fullName>
    </submittedName>
</protein>
<evidence type="ECO:0000313" key="3">
    <source>
        <dbReference type="Proteomes" id="UP001164743"/>
    </source>
</evidence>
<evidence type="ECO:0000256" key="1">
    <source>
        <dbReference type="SAM" id="MobiDB-lite"/>
    </source>
</evidence>
<sequence length="134" mass="14215">MLATATCAPGMQDATVATCRLESAENNGKGRASCCLPMTPAVASDAGRRGPPLLPNNGPPHLPNDGVSHLACLKTEGPHSRRTTCGPCFCRTTTERHPLPVSKVHLRPTKYRPRQSGPARACHTTDLNAQVPDL</sequence>
<reference evidence="2" key="1">
    <citation type="submission" date="2022-10" db="EMBL/GenBank/DDBJ databases">
        <title>Puccinia triticina Genome sequencing and assembly.</title>
        <authorList>
            <person name="Li C."/>
        </authorList>
    </citation>
    <scope>NUCLEOTIDE SEQUENCE</scope>
    <source>
        <strain evidence="2">Pt15</strain>
    </source>
</reference>
<accession>A0ABY7D207</accession>
<proteinExistence type="predicted"/>
<evidence type="ECO:0000313" key="2">
    <source>
        <dbReference type="EMBL" id="WAQ91441.1"/>
    </source>
</evidence>
<dbReference type="EMBL" id="CP110434">
    <property type="protein sequence ID" value="WAQ91441.1"/>
    <property type="molecule type" value="Genomic_DNA"/>
</dbReference>
<organism evidence="2 3">
    <name type="scientific">Puccinia triticina</name>
    <dbReference type="NCBI Taxonomy" id="208348"/>
    <lineage>
        <taxon>Eukaryota</taxon>
        <taxon>Fungi</taxon>
        <taxon>Dikarya</taxon>
        <taxon>Basidiomycota</taxon>
        <taxon>Pucciniomycotina</taxon>
        <taxon>Pucciniomycetes</taxon>
        <taxon>Pucciniales</taxon>
        <taxon>Pucciniaceae</taxon>
        <taxon>Puccinia</taxon>
    </lineage>
</organism>
<dbReference type="Proteomes" id="UP001164743">
    <property type="component" value="Chromosome 14A"/>
</dbReference>
<dbReference type="RefSeq" id="XP_053026996.1">
    <property type="nucleotide sequence ID" value="XM_053163029.1"/>
</dbReference>